<evidence type="ECO:0000256" key="3">
    <source>
        <dbReference type="ARBA" id="ARBA00004406"/>
    </source>
</evidence>
<keyword evidence="7 15" id="KW-0479">Metal-binding</keyword>
<dbReference type="InterPro" id="IPR001128">
    <property type="entry name" value="Cyt_P450"/>
</dbReference>
<dbReference type="InterPro" id="IPR017972">
    <property type="entry name" value="Cyt_P450_CS"/>
</dbReference>
<evidence type="ECO:0000313" key="17">
    <source>
        <dbReference type="EMBL" id="QLI62169.1"/>
    </source>
</evidence>
<name>A0A7D5YY47_9NEOP</name>
<comment type="similarity">
    <text evidence="4 16">Belongs to the cytochrome P450 family.</text>
</comment>
<evidence type="ECO:0000256" key="13">
    <source>
        <dbReference type="ARBA" id="ARBA00023136"/>
    </source>
</evidence>
<dbReference type="PROSITE" id="PS00086">
    <property type="entry name" value="CYTOCHROME_P450"/>
    <property type="match status" value="1"/>
</dbReference>
<evidence type="ECO:0000256" key="12">
    <source>
        <dbReference type="ARBA" id="ARBA00023033"/>
    </source>
</evidence>
<evidence type="ECO:0000256" key="1">
    <source>
        <dbReference type="ARBA" id="ARBA00001971"/>
    </source>
</evidence>
<evidence type="ECO:0000256" key="4">
    <source>
        <dbReference type="ARBA" id="ARBA00010617"/>
    </source>
</evidence>
<dbReference type="GO" id="GO:0005789">
    <property type="term" value="C:endoplasmic reticulum membrane"/>
    <property type="evidence" value="ECO:0007669"/>
    <property type="project" value="UniProtKB-SubCell"/>
</dbReference>
<dbReference type="Gene3D" id="1.10.630.10">
    <property type="entry name" value="Cytochrome P450"/>
    <property type="match status" value="1"/>
</dbReference>
<dbReference type="InterPro" id="IPR036396">
    <property type="entry name" value="Cyt_P450_sf"/>
</dbReference>
<evidence type="ECO:0000256" key="10">
    <source>
        <dbReference type="ARBA" id="ARBA00023002"/>
    </source>
</evidence>
<evidence type="ECO:0000256" key="5">
    <source>
        <dbReference type="ARBA" id="ARBA00012109"/>
    </source>
</evidence>
<keyword evidence="11 15" id="KW-0408">Iron</keyword>
<dbReference type="PRINTS" id="PR00385">
    <property type="entry name" value="P450"/>
</dbReference>
<dbReference type="Pfam" id="PF00067">
    <property type="entry name" value="p450"/>
    <property type="match status" value="1"/>
</dbReference>
<reference evidence="17" key="1">
    <citation type="journal article" date="2019" name="Sci. Rep.">
        <title>Antennal transcriptome analyses and olfactory protein identification in an important wood-boring moth pest, Streltzoviella insularis (Lepidoptera: Cossidae).</title>
        <authorList>
            <person name="Yang Y"/>
            <person name="Li W"/>
            <person name="Tao J Zong.S."/>
        </authorList>
    </citation>
    <scope>NUCLEOTIDE SEQUENCE</scope>
    <source>
        <tissue evidence="17">Antennae</tissue>
    </source>
</reference>
<dbReference type="CDD" id="cd11056">
    <property type="entry name" value="CYP6-like"/>
    <property type="match status" value="1"/>
</dbReference>
<protein>
    <recommendedName>
        <fullName evidence="5">unspecific monooxygenase</fullName>
        <ecNumber evidence="5">1.14.14.1</ecNumber>
    </recommendedName>
</protein>
<keyword evidence="12 16" id="KW-0503">Monooxygenase</keyword>
<reference evidence="17" key="2">
    <citation type="submission" date="2020-04" db="EMBL/GenBank/DDBJ databases">
        <authorList>
            <person name="Yang Y."/>
        </authorList>
    </citation>
    <scope>NUCLEOTIDE SEQUENCE</scope>
    <source>
        <tissue evidence="17">Antennae</tissue>
    </source>
</reference>
<keyword evidence="8" id="KW-0256">Endoplasmic reticulum</keyword>
<dbReference type="GO" id="GO:0005506">
    <property type="term" value="F:iron ion binding"/>
    <property type="evidence" value="ECO:0007669"/>
    <property type="project" value="InterPro"/>
</dbReference>
<evidence type="ECO:0000256" key="6">
    <source>
        <dbReference type="ARBA" id="ARBA00022617"/>
    </source>
</evidence>
<organism evidence="17">
    <name type="scientific">Streltzoviella insularis</name>
    <dbReference type="NCBI Taxonomy" id="1206366"/>
    <lineage>
        <taxon>Eukaryota</taxon>
        <taxon>Metazoa</taxon>
        <taxon>Ecdysozoa</taxon>
        <taxon>Arthropoda</taxon>
        <taxon>Hexapoda</taxon>
        <taxon>Insecta</taxon>
        <taxon>Pterygota</taxon>
        <taxon>Neoptera</taxon>
        <taxon>Endopterygota</taxon>
        <taxon>Lepidoptera</taxon>
        <taxon>Glossata</taxon>
        <taxon>Ditrysia</taxon>
        <taxon>Cossoidea</taxon>
        <taxon>Cossidae</taxon>
        <taxon>Cossinae</taxon>
        <taxon>Streltzoviella</taxon>
    </lineage>
</organism>
<evidence type="ECO:0000256" key="11">
    <source>
        <dbReference type="ARBA" id="ARBA00023004"/>
    </source>
</evidence>
<accession>A0A7D5YY47</accession>
<dbReference type="EMBL" id="MT386885">
    <property type="protein sequence ID" value="QLI62169.1"/>
    <property type="molecule type" value="mRNA"/>
</dbReference>
<evidence type="ECO:0000256" key="9">
    <source>
        <dbReference type="ARBA" id="ARBA00022848"/>
    </source>
</evidence>
<dbReference type="SUPFAM" id="SSF48264">
    <property type="entry name" value="Cytochrome P450"/>
    <property type="match status" value="1"/>
</dbReference>
<dbReference type="GO" id="GO:0016712">
    <property type="term" value="F:oxidoreductase activity, acting on paired donors, with incorporation or reduction of molecular oxygen, reduced flavin or flavoprotein as one donor, and incorporation of one atom of oxygen"/>
    <property type="evidence" value="ECO:0007669"/>
    <property type="project" value="UniProtKB-EC"/>
</dbReference>
<feature type="binding site" description="axial binding residue" evidence="15">
    <location>
        <position position="447"/>
    </location>
    <ligand>
        <name>heme</name>
        <dbReference type="ChEBI" id="CHEBI:30413"/>
    </ligand>
    <ligandPart>
        <name>Fe</name>
        <dbReference type="ChEBI" id="CHEBI:18248"/>
    </ligandPart>
</feature>
<dbReference type="AlphaFoldDB" id="A0A7D5YY47"/>
<dbReference type="FunFam" id="1.10.630.10:FF:000042">
    <property type="entry name" value="Cytochrome P450"/>
    <property type="match status" value="1"/>
</dbReference>
<comment type="cofactor">
    <cofactor evidence="1 15">
        <name>heme</name>
        <dbReference type="ChEBI" id="CHEBI:30413"/>
    </cofactor>
</comment>
<dbReference type="GO" id="GO:0020037">
    <property type="term" value="F:heme binding"/>
    <property type="evidence" value="ECO:0007669"/>
    <property type="project" value="InterPro"/>
</dbReference>
<dbReference type="InterPro" id="IPR050476">
    <property type="entry name" value="Insect_CytP450_Detox"/>
</dbReference>
<dbReference type="InterPro" id="IPR002401">
    <property type="entry name" value="Cyt_P450_E_grp-I"/>
</dbReference>
<evidence type="ECO:0000256" key="2">
    <source>
        <dbReference type="ARBA" id="ARBA00004174"/>
    </source>
</evidence>
<dbReference type="EC" id="1.14.14.1" evidence="5"/>
<evidence type="ECO:0000256" key="16">
    <source>
        <dbReference type="RuleBase" id="RU000461"/>
    </source>
</evidence>
<keyword evidence="13" id="KW-0472">Membrane</keyword>
<evidence type="ECO:0000256" key="7">
    <source>
        <dbReference type="ARBA" id="ARBA00022723"/>
    </source>
</evidence>
<evidence type="ECO:0000256" key="14">
    <source>
        <dbReference type="ARBA" id="ARBA00047827"/>
    </source>
</evidence>
<comment type="subcellular location">
    <subcellularLocation>
        <location evidence="3">Endoplasmic reticulum membrane</location>
        <topology evidence="3">Peripheral membrane protein</topology>
    </subcellularLocation>
    <subcellularLocation>
        <location evidence="2">Microsome membrane</location>
        <topology evidence="2">Peripheral membrane protein</topology>
    </subcellularLocation>
</comment>
<keyword evidence="6 15" id="KW-0349">Heme</keyword>
<keyword evidence="10 16" id="KW-0560">Oxidoreductase</keyword>
<proteinExistence type="evidence at transcript level"/>
<evidence type="ECO:0000256" key="15">
    <source>
        <dbReference type="PIRSR" id="PIRSR602401-1"/>
    </source>
</evidence>
<dbReference type="PANTHER" id="PTHR24292:SF104">
    <property type="entry name" value="CYTOCHROME P450 308A1-RELATED"/>
    <property type="match status" value="1"/>
</dbReference>
<dbReference type="PRINTS" id="PR00463">
    <property type="entry name" value="EP450I"/>
</dbReference>
<dbReference type="PANTHER" id="PTHR24292">
    <property type="entry name" value="CYTOCHROME P450"/>
    <property type="match status" value="1"/>
</dbReference>
<evidence type="ECO:0000256" key="8">
    <source>
        <dbReference type="ARBA" id="ARBA00022824"/>
    </source>
</evidence>
<keyword evidence="9" id="KW-0492">Microsome</keyword>
<sequence length="503" mass="58250">MVLLYLSAALLVIGYGLYLYVNRNFKYWKKNNVIGPEPVSLFGNLKETALRRKAVGTVFKEMYDEFPNEKVIGIYRMTTPCLLIRDLDIIKHIMIKDFDAFVDRGIEFSKKGLGINLFHADGETWRVLRNRFTPIFTSGKLRNMMYLMTEQGDKFVDYISKICLKQREQEVHSLVQKYTISTISACAFGLDTDIFNEEVELFTRMDKLIFTSNYANELDMMYPGILKKINMSIFPIAVRNFFNDLVKTVFTQRNGKPTNRKDFMDLILEMKQCGEIKGTKRSTDEKQSILELTDEIIAAQAFVFYAAGYETSATTMAFMLYTLAQHPDIQNKVIEEIDEVLKIHNGQITYDTLKDMTYLDKVFNETLRMYPIVDPLQRNAQIDYKVPGTNVTIKKGQTVLIPVLGIHHDEKYYPNPEIFDPERFSSEKMNSRHPCAYIPFGIGPRNCIGMRFAQTQSRVCIVKMLSRFRVEPSPNTKLTMEYNPYRVILSPDNGIRLNIVPRN</sequence>
<comment type="catalytic activity">
    <reaction evidence="14">
        <text>an organic molecule + reduced [NADPH--hemoprotein reductase] + O2 = an alcohol + oxidized [NADPH--hemoprotein reductase] + H2O + H(+)</text>
        <dbReference type="Rhea" id="RHEA:17149"/>
        <dbReference type="Rhea" id="RHEA-COMP:11964"/>
        <dbReference type="Rhea" id="RHEA-COMP:11965"/>
        <dbReference type="ChEBI" id="CHEBI:15377"/>
        <dbReference type="ChEBI" id="CHEBI:15378"/>
        <dbReference type="ChEBI" id="CHEBI:15379"/>
        <dbReference type="ChEBI" id="CHEBI:30879"/>
        <dbReference type="ChEBI" id="CHEBI:57618"/>
        <dbReference type="ChEBI" id="CHEBI:58210"/>
        <dbReference type="ChEBI" id="CHEBI:142491"/>
        <dbReference type="EC" id="1.14.14.1"/>
    </reaction>
</comment>